<dbReference type="AlphaFoldDB" id="A0A5J5GEY2"/>
<sequence length="94" mass="10164">MTVTMTETPIQKLFAKWKQEQAHAKDPAISDADCEAATARAVAIEKDILRTPSITAADLAAKLVAYSDYGAFAVSDQTTPELWAEARHLLGETS</sequence>
<organism evidence="1 2">
    <name type="scientific">Histidinibacterium aquaticum</name>
    <dbReference type="NCBI Taxonomy" id="2613962"/>
    <lineage>
        <taxon>Bacteria</taxon>
        <taxon>Pseudomonadati</taxon>
        <taxon>Pseudomonadota</taxon>
        <taxon>Alphaproteobacteria</taxon>
        <taxon>Rhodobacterales</taxon>
        <taxon>Paracoccaceae</taxon>
        <taxon>Histidinibacterium</taxon>
    </lineage>
</organism>
<proteinExistence type="predicted"/>
<name>A0A5J5GEY2_9RHOB</name>
<evidence type="ECO:0000313" key="2">
    <source>
        <dbReference type="Proteomes" id="UP000326554"/>
    </source>
</evidence>
<dbReference type="EMBL" id="VYQE01000004">
    <property type="protein sequence ID" value="KAA9006651.1"/>
    <property type="molecule type" value="Genomic_DNA"/>
</dbReference>
<protein>
    <submittedName>
        <fullName evidence="1">Uncharacterized protein</fullName>
    </submittedName>
</protein>
<dbReference type="Proteomes" id="UP000326554">
    <property type="component" value="Unassembled WGS sequence"/>
</dbReference>
<comment type="caution">
    <text evidence="1">The sequence shown here is derived from an EMBL/GenBank/DDBJ whole genome shotgun (WGS) entry which is preliminary data.</text>
</comment>
<evidence type="ECO:0000313" key="1">
    <source>
        <dbReference type="EMBL" id="KAA9006651.1"/>
    </source>
</evidence>
<keyword evidence="2" id="KW-1185">Reference proteome</keyword>
<accession>A0A5J5GEY2</accession>
<gene>
    <name evidence="1" type="ORF">F3S47_12730</name>
</gene>
<reference evidence="1 2" key="1">
    <citation type="submission" date="2019-09" db="EMBL/GenBank/DDBJ databases">
        <authorList>
            <person name="Park J.-S."/>
            <person name="Choi H.-J."/>
        </authorList>
    </citation>
    <scope>NUCLEOTIDE SEQUENCE [LARGE SCALE GENOMIC DNA]</scope>
    <source>
        <strain evidence="1 2">176SS1-4</strain>
    </source>
</reference>
<dbReference type="RefSeq" id="WP_150445669.1">
    <property type="nucleotide sequence ID" value="NZ_VYQE01000004.1"/>
</dbReference>